<dbReference type="GO" id="GO:0000155">
    <property type="term" value="F:phosphorelay sensor kinase activity"/>
    <property type="evidence" value="ECO:0007669"/>
    <property type="project" value="InterPro"/>
</dbReference>
<evidence type="ECO:0000256" key="10">
    <source>
        <dbReference type="ARBA" id="ARBA00023012"/>
    </source>
</evidence>
<dbReference type="Gene3D" id="3.30.565.10">
    <property type="entry name" value="Histidine kinase-like ATPase, C-terminal domain"/>
    <property type="match status" value="1"/>
</dbReference>
<dbReference type="CDD" id="cd06225">
    <property type="entry name" value="HAMP"/>
    <property type="match status" value="1"/>
</dbReference>
<feature type="domain" description="HAMP" evidence="14">
    <location>
        <begin position="334"/>
        <end position="388"/>
    </location>
</feature>
<proteinExistence type="predicted"/>
<evidence type="ECO:0000256" key="2">
    <source>
        <dbReference type="ARBA" id="ARBA00004236"/>
    </source>
</evidence>
<keyword evidence="5" id="KW-0597">Phosphoprotein</keyword>
<dbReference type="FunFam" id="3.30.565.10:FF:000023">
    <property type="entry name" value="PAS domain-containing sensor histidine kinase"/>
    <property type="match status" value="1"/>
</dbReference>
<evidence type="ECO:0000313" key="16">
    <source>
        <dbReference type="Proteomes" id="UP000500938"/>
    </source>
</evidence>
<evidence type="ECO:0000313" key="15">
    <source>
        <dbReference type="EMBL" id="QJR35940.1"/>
    </source>
</evidence>
<dbReference type="InterPro" id="IPR036890">
    <property type="entry name" value="HATPase_C_sf"/>
</dbReference>
<name>A0A6M4IMP9_9BACT</name>
<feature type="domain" description="Histidine kinase" evidence="13">
    <location>
        <begin position="445"/>
        <end position="664"/>
    </location>
</feature>
<keyword evidence="9" id="KW-0067">ATP-binding</keyword>
<evidence type="ECO:0000259" key="13">
    <source>
        <dbReference type="PROSITE" id="PS50109"/>
    </source>
</evidence>
<evidence type="ECO:0000256" key="4">
    <source>
        <dbReference type="ARBA" id="ARBA00022475"/>
    </source>
</evidence>
<comment type="subcellular location">
    <subcellularLocation>
        <location evidence="2">Cell membrane</location>
    </subcellularLocation>
</comment>
<keyword evidence="11 12" id="KW-0472">Membrane</keyword>
<keyword evidence="6" id="KW-0808">Transferase</keyword>
<evidence type="ECO:0000256" key="3">
    <source>
        <dbReference type="ARBA" id="ARBA00012438"/>
    </source>
</evidence>
<comment type="catalytic activity">
    <reaction evidence="1">
        <text>ATP + protein L-histidine = ADP + protein N-phospho-L-histidine.</text>
        <dbReference type="EC" id="2.7.13.3"/>
    </reaction>
</comment>
<dbReference type="KEGG" id="ggr:HKW67_10695"/>
<evidence type="ECO:0000256" key="6">
    <source>
        <dbReference type="ARBA" id="ARBA00022679"/>
    </source>
</evidence>
<dbReference type="PRINTS" id="PR00344">
    <property type="entry name" value="BCTRLSENSOR"/>
</dbReference>
<evidence type="ECO:0000256" key="7">
    <source>
        <dbReference type="ARBA" id="ARBA00022741"/>
    </source>
</evidence>
<keyword evidence="12" id="KW-0812">Transmembrane</keyword>
<dbReference type="Pfam" id="PF02518">
    <property type="entry name" value="HATPase_c"/>
    <property type="match status" value="1"/>
</dbReference>
<dbReference type="GO" id="GO:0005524">
    <property type="term" value="F:ATP binding"/>
    <property type="evidence" value="ECO:0007669"/>
    <property type="project" value="UniProtKB-KW"/>
</dbReference>
<dbReference type="PANTHER" id="PTHR43711:SF26">
    <property type="entry name" value="SENSOR HISTIDINE KINASE RCSC"/>
    <property type="match status" value="1"/>
</dbReference>
<dbReference type="Gene3D" id="1.10.287.130">
    <property type="match status" value="1"/>
</dbReference>
<dbReference type="InterPro" id="IPR004358">
    <property type="entry name" value="Sig_transdc_His_kin-like_C"/>
</dbReference>
<dbReference type="SUPFAM" id="SSF55874">
    <property type="entry name" value="ATPase domain of HSP90 chaperone/DNA topoisomerase II/histidine kinase"/>
    <property type="match status" value="1"/>
</dbReference>
<dbReference type="SUPFAM" id="SSF158472">
    <property type="entry name" value="HAMP domain-like"/>
    <property type="match status" value="1"/>
</dbReference>
<dbReference type="SMART" id="SM00388">
    <property type="entry name" value="HisKA"/>
    <property type="match status" value="1"/>
</dbReference>
<organism evidence="15 16">
    <name type="scientific">Gemmatimonas groenlandica</name>
    <dbReference type="NCBI Taxonomy" id="2732249"/>
    <lineage>
        <taxon>Bacteria</taxon>
        <taxon>Pseudomonadati</taxon>
        <taxon>Gemmatimonadota</taxon>
        <taxon>Gemmatimonadia</taxon>
        <taxon>Gemmatimonadales</taxon>
        <taxon>Gemmatimonadaceae</taxon>
        <taxon>Gemmatimonas</taxon>
    </lineage>
</organism>
<dbReference type="Proteomes" id="UP000500938">
    <property type="component" value="Chromosome"/>
</dbReference>
<feature type="transmembrane region" description="Helical" evidence="12">
    <location>
        <begin position="310"/>
        <end position="332"/>
    </location>
</feature>
<keyword evidence="4" id="KW-1003">Cell membrane</keyword>
<evidence type="ECO:0000256" key="11">
    <source>
        <dbReference type="ARBA" id="ARBA00023136"/>
    </source>
</evidence>
<gene>
    <name evidence="15" type="ORF">HKW67_10695</name>
</gene>
<dbReference type="PANTHER" id="PTHR43711">
    <property type="entry name" value="TWO-COMPONENT HISTIDINE KINASE"/>
    <property type="match status" value="1"/>
</dbReference>
<dbReference type="InterPro" id="IPR050736">
    <property type="entry name" value="Sensor_HK_Regulatory"/>
</dbReference>
<dbReference type="EMBL" id="CP053085">
    <property type="protein sequence ID" value="QJR35940.1"/>
    <property type="molecule type" value="Genomic_DNA"/>
</dbReference>
<keyword evidence="7" id="KW-0547">Nucleotide-binding</keyword>
<evidence type="ECO:0000256" key="12">
    <source>
        <dbReference type="SAM" id="Phobius"/>
    </source>
</evidence>
<dbReference type="SMART" id="SM00387">
    <property type="entry name" value="HATPase_c"/>
    <property type="match status" value="1"/>
</dbReference>
<feature type="transmembrane region" description="Helical" evidence="12">
    <location>
        <begin position="24"/>
        <end position="44"/>
    </location>
</feature>
<evidence type="ECO:0000256" key="9">
    <source>
        <dbReference type="ARBA" id="ARBA00022840"/>
    </source>
</evidence>
<protein>
    <recommendedName>
        <fullName evidence="3">histidine kinase</fullName>
        <ecNumber evidence="3">2.7.13.3</ecNumber>
    </recommendedName>
</protein>
<dbReference type="InterPro" id="IPR003661">
    <property type="entry name" value="HisK_dim/P_dom"/>
</dbReference>
<evidence type="ECO:0000256" key="5">
    <source>
        <dbReference type="ARBA" id="ARBA00022553"/>
    </source>
</evidence>
<sequence length="676" mass="72413">MPFTQTAPLPDAPVRPARSLDRRLPLMISVLLALTLGAFGLLAFTTVLRTATTAAAAQLRTVIAQTAESSNRSGAARLDFIKSIASDSIVARIASAGNDARSVAGDSARMAAMLQRRRLSNDSVTQVTQLVLRRDGGTQVLRGSTPSATDRAWLDVTARLAAERNEAQVSPLFRDGAEHHYWLLTPVQAGGERIGFYAESRRVIASPAVEQQVRALTGYAFSVFFTNAPGVDSREQSPLASATDTTPVWIDLSGRNVPAGFAVPTAGAEFRVTTADGQRLMGHQSPVRGTPWRMVFVVSEASVQKPAMAFLRQMIVVAVLLLLIGTIGAWLVSRRVTRPLMSLADGALTIARGDFTPRAHANGNEDNEFGVLAAAFNRMAVQTGHSYELLATRMRESEALAAELRTRNHLLQVAEQLATDARVASDASRAEAQRANAAKSDFLAMMSHELRTPLSAIAGYAEILQLGVRGDLNPAQRADLARIQANQTHLLHIINDMLDLTQVESGQLVMTLEPLPLPDVIASLEPIVRTLVDERQIEFRIHPAVLEACAIADHERLLQVLVNLVANAVRYTDTGGSVQIGARLSSAHVSIDVIDSGIGIPQDKQELVFEPFVQVDGGMARRTQGTGLGLAISRRFCEAMGGTLTLASEPGIGSTFTVTLARGVVAIPMSRAGTSA</sequence>
<reference evidence="15 16" key="1">
    <citation type="submission" date="2020-05" db="EMBL/GenBank/DDBJ databases">
        <title>Complete genome sequence of Gemmatimonas greenlandica TET16.</title>
        <authorList>
            <person name="Zeng Y."/>
        </authorList>
    </citation>
    <scope>NUCLEOTIDE SEQUENCE [LARGE SCALE GENOMIC DNA]</scope>
    <source>
        <strain evidence="15 16">TET16</strain>
    </source>
</reference>
<evidence type="ECO:0000256" key="8">
    <source>
        <dbReference type="ARBA" id="ARBA00022777"/>
    </source>
</evidence>
<keyword evidence="8" id="KW-0418">Kinase</keyword>
<dbReference type="PROSITE" id="PS50885">
    <property type="entry name" value="HAMP"/>
    <property type="match status" value="1"/>
</dbReference>
<evidence type="ECO:0000256" key="1">
    <source>
        <dbReference type="ARBA" id="ARBA00000085"/>
    </source>
</evidence>
<dbReference type="Pfam" id="PF00672">
    <property type="entry name" value="HAMP"/>
    <property type="match status" value="1"/>
</dbReference>
<dbReference type="PROSITE" id="PS50109">
    <property type="entry name" value="HIS_KIN"/>
    <property type="match status" value="1"/>
</dbReference>
<dbReference type="InterPro" id="IPR003660">
    <property type="entry name" value="HAMP_dom"/>
</dbReference>
<keyword evidence="10" id="KW-0902">Two-component regulatory system</keyword>
<dbReference type="AlphaFoldDB" id="A0A6M4IMP9"/>
<dbReference type="CDD" id="cd00082">
    <property type="entry name" value="HisKA"/>
    <property type="match status" value="1"/>
</dbReference>
<dbReference type="InterPro" id="IPR036097">
    <property type="entry name" value="HisK_dim/P_sf"/>
</dbReference>
<dbReference type="InterPro" id="IPR003594">
    <property type="entry name" value="HATPase_dom"/>
</dbReference>
<dbReference type="InterPro" id="IPR005467">
    <property type="entry name" value="His_kinase_dom"/>
</dbReference>
<dbReference type="SUPFAM" id="SSF47384">
    <property type="entry name" value="Homodimeric domain of signal transducing histidine kinase"/>
    <property type="match status" value="1"/>
</dbReference>
<dbReference type="GO" id="GO:0005886">
    <property type="term" value="C:plasma membrane"/>
    <property type="evidence" value="ECO:0007669"/>
    <property type="project" value="UniProtKB-SubCell"/>
</dbReference>
<dbReference type="Pfam" id="PF00512">
    <property type="entry name" value="HisKA"/>
    <property type="match status" value="1"/>
</dbReference>
<evidence type="ECO:0000259" key="14">
    <source>
        <dbReference type="PROSITE" id="PS50885"/>
    </source>
</evidence>
<dbReference type="CDD" id="cd16922">
    <property type="entry name" value="HATPase_EvgS-ArcB-TorS-like"/>
    <property type="match status" value="1"/>
</dbReference>
<accession>A0A6M4IMP9</accession>
<keyword evidence="12" id="KW-1133">Transmembrane helix</keyword>
<dbReference type="EC" id="2.7.13.3" evidence="3"/>
<dbReference type="SMART" id="SM00304">
    <property type="entry name" value="HAMP"/>
    <property type="match status" value="1"/>
</dbReference>
<dbReference type="Gene3D" id="6.10.340.10">
    <property type="match status" value="1"/>
</dbReference>
<keyword evidence="16" id="KW-1185">Reference proteome</keyword>